<feature type="region of interest" description="Disordered" evidence="7">
    <location>
        <begin position="290"/>
        <end position="328"/>
    </location>
</feature>
<dbReference type="Gene3D" id="2.30.29.30">
    <property type="entry name" value="Pleckstrin-homology domain (PH domain)/Phosphotyrosine-binding domain (PTB)"/>
    <property type="match status" value="1"/>
</dbReference>
<dbReference type="InterPro" id="IPR011993">
    <property type="entry name" value="PH-like_dom_sf"/>
</dbReference>
<dbReference type="GO" id="GO:0034715">
    <property type="term" value="C:pICln-Sm protein complex"/>
    <property type="evidence" value="ECO:0007669"/>
    <property type="project" value="TreeGrafter"/>
</dbReference>
<keyword evidence="5" id="KW-0963">Cytoplasm</keyword>
<comment type="caution">
    <text evidence="8">The sequence shown here is derived from an EMBL/GenBank/DDBJ whole genome shotgun (WGS) entry which is preliminary data.</text>
</comment>
<evidence type="ECO:0000256" key="5">
    <source>
        <dbReference type="ARBA" id="ARBA00022490"/>
    </source>
</evidence>
<dbReference type="RefSeq" id="XP_056044374.1">
    <property type="nucleotide sequence ID" value="XM_056187220.1"/>
</dbReference>
<evidence type="ECO:0000256" key="6">
    <source>
        <dbReference type="ARBA" id="ARBA00023242"/>
    </source>
</evidence>
<name>A0AAD7QSZ3_9ASCO</name>
<evidence type="ECO:0000313" key="9">
    <source>
        <dbReference type="Proteomes" id="UP001217417"/>
    </source>
</evidence>
<comment type="subcellular location">
    <subcellularLocation>
        <location evidence="2">Cytoplasm</location>
    </subcellularLocation>
    <subcellularLocation>
        <location evidence="1">Nucleus</location>
    </subcellularLocation>
</comment>
<dbReference type="GO" id="GO:0005681">
    <property type="term" value="C:spliceosomal complex"/>
    <property type="evidence" value="ECO:0007669"/>
    <property type="project" value="TreeGrafter"/>
</dbReference>
<sequence>MSYFQPFVFSIHLQNTITFTSPSMPITILESPPTPELFEFQRPSTGDAIDRNDLSAQPSAESLGQSRTSTPALHYHSFGRVITVRPTGAEIPGVGNIPSDGSTLADVFVADSNLILYVPSRTKGISIPYKHLTVHAIQRDPALGIYMQLEDIPFTLPPSTPAQNGNGVQAEDVHDNSSPNDEIDDGNSDECADDGDLEGVLELVITALSSSDPAEQEADITKLFDALSSCSALNPDQVESEDEDDEMGDDVAVRVLGSREDIFAQGHEWITAENVDQFADVEVEAEDRVRFADSRNEADEARFMDAENEQEPREENGDEDRIKFRRVD</sequence>
<comment type="similarity">
    <text evidence="3">Belongs to the LOT5 family.</text>
</comment>
<proteinExistence type="inferred from homology"/>
<dbReference type="Pfam" id="PF03517">
    <property type="entry name" value="Voldacs"/>
    <property type="match status" value="1"/>
</dbReference>
<feature type="compositionally biased region" description="Polar residues" evidence="7">
    <location>
        <begin position="54"/>
        <end position="68"/>
    </location>
</feature>
<dbReference type="GeneID" id="80882386"/>
<evidence type="ECO:0000256" key="7">
    <source>
        <dbReference type="SAM" id="MobiDB-lite"/>
    </source>
</evidence>
<dbReference type="AlphaFoldDB" id="A0AAD7QSZ3"/>
<feature type="region of interest" description="Disordered" evidence="7">
    <location>
        <begin position="48"/>
        <end position="68"/>
    </location>
</feature>
<dbReference type="PANTHER" id="PTHR21399:SF0">
    <property type="entry name" value="METHYLOSOME SUBUNIT PICLN"/>
    <property type="match status" value="1"/>
</dbReference>
<dbReference type="InterPro" id="IPR039924">
    <property type="entry name" value="ICln/Lot5/Saf5"/>
</dbReference>
<dbReference type="GO" id="GO:0000387">
    <property type="term" value="P:spliceosomal snRNP assembly"/>
    <property type="evidence" value="ECO:0007669"/>
    <property type="project" value="TreeGrafter"/>
</dbReference>
<evidence type="ECO:0000256" key="1">
    <source>
        <dbReference type="ARBA" id="ARBA00004123"/>
    </source>
</evidence>
<organism evidence="8 9">
    <name type="scientific">Lipomyces tetrasporus</name>
    <dbReference type="NCBI Taxonomy" id="54092"/>
    <lineage>
        <taxon>Eukaryota</taxon>
        <taxon>Fungi</taxon>
        <taxon>Dikarya</taxon>
        <taxon>Ascomycota</taxon>
        <taxon>Saccharomycotina</taxon>
        <taxon>Lipomycetes</taxon>
        <taxon>Lipomycetales</taxon>
        <taxon>Lipomycetaceae</taxon>
        <taxon>Lipomyces</taxon>
    </lineage>
</organism>
<accession>A0AAD7QSZ3</accession>
<feature type="region of interest" description="Disordered" evidence="7">
    <location>
        <begin position="156"/>
        <end position="189"/>
    </location>
</feature>
<keyword evidence="6" id="KW-0539">Nucleus</keyword>
<evidence type="ECO:0000256" key="2">
    <source>
        <dbReference type="ARBA" id="ARBA00004496"/>
    </source>
</evidence>
<keyword evidence="9" id="KW-1185">Reference proteome</keyword>
<dbReference type="GO" id="GO:0005829">
    <property type="term" value="C:cytosol"/>
    <property type="evidence" value="ECO:0007669"/>
    <property type="project" value="TreeGrafter"/>
</dbReference>
<dbReference type="EMBL" id="JARPMG010000004">
    <property type="protein sequence ID" value="KAJ8100924.1"/>
    <property type="molecule type" value="Genomic_DNA"/>
</dbReference>
<protein>
    <recommendedName>
        <fullName evidence="4">Protein LOT5</fullName>
    </recommendedName>
</protein>
<gene>
    <name evidence="8" type="ORF">POJ06DRAFT_249879</name>
</gene>
<evidence type="ECO:0000256" key="4">
    <source>
        <dbReference type="ARBA" id="ARBA00015935"/>
    </source>
</evidence>
<evidence type="ECO:0000313" key="8">
    <source>
        <dbReference type="EMBL" id="KAJ8100924.1"/>
    </source>
</evidence>
<evidence type="ECO:0000256" key="3">
    <source>
        <dbReference type="ARBA" id="ARBA00006172"/>
    </source>
</evidence>
<dbReference type="PANTHER" id="PTHR21399">
    <property type="entry name" value="CHLORIDE CONDUCTANCE REGULATORY PROTEIN ICLN"/>
    <property type="match status" value="1"/>
</dbReference>
<dbReference type="Proteomes" id="UP001217417">
    <property type="component" value="Unassembled WGS sequence"/>
</dbReference>
<dbReference type="GO" id="GO:0045292">
    <property type="term" value="P:mRNA cis splicing, via spliceosome"/>
    <property type="evidence" value="ECO:0007669"/>
    <property type="project" value="TreeGrafter"/>
</dbReference>
<reference evidence="8" key="1">
    <citation type="submission" date="2023-03" db="EMBL/GenBank/DDBJ databases">
        <title>Near-Complete genome sequence of Lipomyces tetrasporous NRRL Y-64009, an oleaginous yeast capable of growing on lignocellulosic hydrolysates.</title>
        <authorList>
            <consortium name="Lawrence Berkeley National Laboratory"/>
            <person name="Jagtap S.S."/>
            <person name="Liu J.-J."/>
            <person name="Walukiewicz H.E."/>
            <person name="Pangilinan J."/>
            <person name="Lipzen A."/>
            <person name="Ahrendt S."/>
            <person name="Koriabine M."/>
            <person name="Cobaugh K."/>
            <person name="Salamov A."/>
            <person name="Yoshinaga Y."/>
            <person name="Ng V."/>
            <person name="Daum C."/>
            <person name="Grigoriev I.V."/>
            <person name="Slininger P.J."/>
            <person name="Dien B.S."/>
            <person name="Jin Y.-S."/>
            <person name="Rao C.V."/>
        </authorList>
    </citation>
    <scope>NUCLEOTIDE SEQUENCE</scope>
    <source>
        <strain evidence="8">NRRL Y-64009</strain>
    </source>
</reference>